<reference evidence="2" key="1">
    <citation type="submission" date="2024-02" db="EMBL/GenBank/DDBJ databases">
        <title>Sediminibacterium planktonica sp. nov. and Sediminibacterium longus sp. nov., isolated from surface lake and river water.</title>
        <authorList>
            <person name="Watanabe K."/>
            <person name="Takemine S."/>
            <person name="Ishii Y."/>
            <person name="Ogata Y."/>
            <person name="Shindo C."/>
            <person name="Suda W."/>
        </authorList>
    </citation>
    <scope>NUCLEOTIDE SEQUENCE</scope>
    <source>
        <strain evidence="2">KACHI17</strain>
    </source>
</reference>
<organism evidence="2">
    <name type="scientific">Sediminibacterium sp. KACHI17</name>
    <dbReference type="NCBI Taxonomy" id="1751071"/>
    <lineage>
        <taxon>Bacteria</taxon>
        <taxon>Pseudomonadati</taxon>
        <taxon>Bacteroidota</taxon>
        <taxon>Chitinophagia</taxon>
        <taxon>Chitinophagales</taxon>
        <taxon>Chitinophagaceae</taxon>
        <taxon>Sediminibacterium</taxon>
    </lineage>
</organism>
<dbReference type="InterPro" id="IPR036249">
    <property type="entry name" value="Thioredoxin-like_sf"/>
</dbReference>
<evidence type="ECO:0000259" key="1">
    <source>
        <dbReference type="Pfam" id="PF13098"/>
    </source>
</evidence>
<proteinExistence type="predicted"/>
<dbReference type="Gene3D" id="3.40.30.10">
    <property type="entry name" value="Glutaredoxin"/>
    <property type="match status" value="1"/>
</dbReference>
<dbReference type="InterPro" id="IPR012336">
    <property type="entry name" value="Thioredoxin-like_fold"/>
</dbReference>
<dbReference type="EMBL" id="AP029612">
    <property type="protein sequence ID" value="BFG69607.1"/>
    <property type="molecule type" value="Genomic_DNA"/>
</dbReference>
<protein>
    <recommendedName>
        <fullName evidence="1">Thioredoxin-like fold domain-containing protein</fullName>
    </recommendedName>
</protein>
<dbReference type="AlphaFoldDB" id="A0AAT9GG39"/>
<evidence type="ECO:0000313" key="2">
    <source>
        <dbReference type="EMBL" id="BFG69607.1"/>
    </source>
</evidence>
<gene>
    <name evidence="2" type="ORF">KACHI17_04880</name>
</gene>
<sequence length="395" mass="46061">MIAAQNKPETIAFRESDYQTIMEAARMQQRNVLFYFTHPYCAPCKIMERTVFNQPEVIKLVEEVSIPVKVDCVDEKPFARAIQKQFEINRFPTLLMVDSAGNILDESSGFMDKEELMVFMQESKMGLSVSLLHQKLLSGTASLREVARYCKKSKYPPSCTQNYNCHTDSVLTVIFNRTPDSLKTEAAWWNLLDNYVRNPLSPAFQYVLTNEKTYVQKYGKQYVDQVIYHTLNRYWSGNMSSEEYKMAGVYVRSIANKHPQAKALTIYYGMLDSFFAIQNGKTNWEKQISTADRLVSQWYHVLSIYEVMNWVKDICKRYPTNQKMIQRARNWMDRLVSLDQTDVYILYEVLADVQLLQRQKTAARESLQKALQMARSANEDQDTIDGLQHKYQSIK</sequence>
<name>A0AAT9GG39_9BACT</name>
<feature type="domain" description="Thioredoxin-like fold" evidence="1">
    <location>
        <begin position="28"/>
        <end position="116"/>
    </location>
</feature>
<dbReference type="SUPFAM" id="SSF52833">
    <property type="entry name" value="Thioredoxin-like"/>
    <property type="match status" value="1"/>
</dbReference>
<accession>A0AAT9GG39</accession>
<dbReference type="Pfam" id="PF13098">
    <property type="entry name" value="Thioredoxin_2"/>
    <property type="match status" value="1"/>
</dbReference>